<dbReference type="PANTHER" id="PTHR37487:SF3">
    <property type="entry name" value="CLEAVAGE_POLYADENYLATION SPECIFICITY FACTOR A SUBUNIT N-TERMINAL DOMAIN-CONTAINING PROTEIN"/>
    <property type="match status" value="1"/>
</dbReference>
<feature type="chain" id="PRO_5043653955" evidence="3">
    <location>
        <begin position="27"/>
        <end position="524"/>
    </location>
</feature>
<feature type="compositionally biased region" description="Low complexity" evidence="1">
    <location>
        <begin position="224"/>
        <end position="239"/>
    </location>
</feature>
<dbReference type="AlphaFoldDB" id="A0AAW0GW13"/>
<evidence type="ECO:0000256" key="2">
    <source>
        <dbReference type="SAM" id="Phobius"/>
    </source>
</evidence>
<evidence type="ECO:0000256" key="1">
    <source>
        <dbReference type="SAM" id="MobiDB-lite"/>
    </source>
</evidence>
<name>A0AAW0GW13_9APHY</name>
<keyword evidence="2" id="KW-0472">Membrane</keyword>
<feature type="region of interest" description="Disordered" evidence="1">
    <location>
        <begin position="203"/>
        <end position="260"/>
    </location>
</feature>
<feature type="transmembrane region" description="Helical" evidence="2">
    <location>
        <begin position="265"/>
        <end position="289"/>
    </location>
</feature>
<gene>
    <name evidence="4" type="ORF">QCA50_001946</name>
</gene>
<accession>A0AAW0GW13</accession>
<evidence type="ECO:0000256" key="3">
    <source>
        <dbReference type="SAM" id="SignalP"/>
    </source>
</evidence>
<keyword evidence="2" id="KW-0812">Transmembrane</keyword>
<comment type="caution">
    <text evidence="4">The sequence shown here is derived from an EMBL/GenBank/DDBJ whole genome shotgun (WGS) entry which is preliminary data.</text>
</comment>
<feature type="signal peptide" evidence="3">
    <location>
        <begin position="1"/>
        <end position="26"/>
    </location>
</feature>
<keyword evidence="3" id="KW-0732">Signal</keyword>
<keyword evidence="2" id="KW-1133">Transmembrane helix</keyword>
<protein>
    <submittedName>
        <fullName evidence="4">Uncharacterized protein</fullName>
    </submittedName>
</protein>
<dbReference type="Proteomes" id="UP001385951">
    <property type="component" value="Unassembled WGS sequence"/>
</dbReference>
<feature type="region of interest" description="Disordered" evidence="1">
    <location>
        <begin position="396"/>
        <end position="425"/>
    </location>
</feature>
<proteinExistence type="predicted"/>
<evidence type="ECO:0000313" key="4">
    <source>
        <dbReference type="EMBL" id="KAK7694758.1"/>
    </source>
</evidence>
<organism evidence="4 5">
    <name type="scientific">Cerrena zonata</name>
    <dbReference type="NCBI Taxonomy" id="2478898"/>
    <lineage>
        <taxon>Eukaryota</taxon>
        <taxon>Fungi</taxon>
        <taxon>Dikarya</taxon>
        <taxon>Basidiomycota</taxon>
        <taxon>Agaricomycotina</taxon>
        <taxon>Agaricomycetes</taxon>
        <taxon>Polyporales</taxon>
        <taxon>Cerrenaceae</taxon>
        <taxon>Cerrena</taxon>
    </lineage>
</organism>
<sequence length="524" mass="54771">MQISLGLLRPIQVLLFTTLFASQAWAANFTFTFSNPTQCDNFAVSWTGGTAPYTLTLTPVFGTPRIMNIPDSSFSNGKGTYETQLVFAKDKQFLATMSDASGFGTGGTSDVLKVGASVGNQNCNTTDPGVDFFFELNTALQQCRPFTFDNYVGAQQPITITGIIPGGQSFILNPPTGPTSFDWVADVAAGTSIMFVLTDSKGRKGGSSDIRPVSVSDDTTCLDSTSPTSASITPSPTGSQAASTGVTSPTSGADNTSSSHKVSGAVIAGAIAAVLFAIATIVVLVIFVMRRRKNEGHQRFGSIDLNDSPPGPIDLHNAPVINPYPMTPSTRSTTSPSQHNLLGNSTQYTQSDYPPTTMTSPSTYSASGYAAFGAQSNYGGAQSAYGGDRSYHGTSMYATTTGSHARNPSNARSAAPSSSNERTSMWGGTTMTAAERKAAAAGVPMNPNPVPARFILHTDLEDAVPPPPENEVIELPPQYSERRGPLPGFDEDGDAAASGSRRDEKSHDFGGPPSGNPPPGPSHS</sequence>
<keyword evidence="5" id="KW-1185">Reference proteome</keyword>
<feature type="compositionally biased region" description="Polar residues" evidence="1">
    <location>
        <begin position="240"/>
        <end position="260"/>
    </location>
</feature>
<evidence type="ECO:0000313" key="5">
    <source>
        <dbReference type="Proteomes" id="UP001385951"/>
    </source>
</evidence>
<reference evidence="4 5" key="1">
    <citation type="submission" date="2022-09" db="EMBL/GenBank/DDBJ databases">
        <authorList>
            <person name="Palmer J.M."/>
        </authorList>
    </citation>
    <scope>NUCLEOTIDE SEQUENCE [LARGE SCALE GENOMIC DNA]</scope>
    <source>
        <strain evidence="4 5">DSM 7382</strain>
    </source>
</reference>
<dbReference type="EMBL" id="JASBNA010000002">
    <property type="protein sequence ID" value="KAK7694758.1"/>
    <property type="molecule type" value="Genomic_DNA"/>
</dbReference>
<feature type="region of interest" description="Disordered" evidence="1">
    <location>
        <begin position="461"/>
        <end position="524"/>
    </location>
</feature>
<feature type="compositionally biased region" description="Pro residues" evidence="1">
    <location>
        <begin position="514"/>
        <end position="524"/>
    </location>
</feature>
<dbReference type="PANTHER" id="PTHR37487">
    <property type="entry name" value="CHROMOSOME 1, WHOLE GENOME SHOTGUN SEQUENCE"/>
    <property type="match status" value="1"/>
</dbReference>
<feature type="compositionally biased region" description="Low complexity" evidence="1">
    <location>
        <begin position="405"/>
        <end position="420"/>
    </location>
</feature>